<keyword evidence="2" id="KW-0472">Membrane</keyword>
<evidence type="ECO:0000313" key="3">
    <source>
        <dbReference type="EMBL" id="AQQ67522.1"/>
    </source>
</evidence>
<dbReference type="Pfam" id="PF14316">
    <property type="entry name" value="DUF4381"/>
    <property type="match status" value="1"/>
</dbReference>
<keyword evidence="2" id="KW-1133">Transmembrane helix</keyword>
<evidence type="ECO:0008006" key="5">
    <source>
        <dbReference type="Google" id="ProtNLM"/>
    </source>
</evidence>
<sequence>MTLLSASAKQAAPPPPAIDQPPNQPPVMTPEMQQLLGQLKDIHEPTPIGWWPLAPGWWMLAAALIALLFGAIWLFSYLRRKRQEKQYRVEGERLLQALDLDQPRAVESINLLLKRVAVVTFGRALSGPLTGQHWIEFLESTAAAPMPETARRALLESLYSAKDASNDDLKELRGYAIQWVRKHQRAESTPGIAPIQQGTAGANNV</sequence>
<reference evidence="3" key="1">
    <citation type="submission" date="2017-02" db="EMBL/GenBank/DDBJ databases">
        <title>Genome of Microbulbifer agarilyticus GP101.</title>
        <authorList>
            <person name="Jung J."/>
            <person name="Bae S.S."/>
            <person name="Baek K."/>
        </authorList>
    </citation>
    <scope>NUCLEOTIDE SEQUENCE [LARGE SCALE GENOMIC DNA]</scope>
    <source>
        <strain evidence="3">GP101</strain>
    </source>
</reference>
<dbReference type="STRING" id="260552.Mag101_07625"/>
<keyword evidence="2" id="KW-0812">Transmembrane</keyword>
<dbReference type="AlphaFoldDB" id="A0A1Q2M5M2"/>
<evidence type="ECO:0000256" key="2">
    <source>
        <dbReference type="SAM" id="Phobius"/>
    </source>
</evidence>
<evidence type="ECO:0000256" key="1">
    <source>
        <dbReference type="SAM" id="MobiDB-lite"/>
    </source>
</evidence>
<dbReference type="InterPro" id="IPR025489">
    <property type="entry name" value="DUF4381"/>
</dbReference>
<proteinExistence type="predicted"/>
<keyword evidence="4" id="KW-1185">Reference proteome</keyword>
<dbReference type="RefSeq" id="WP_077403005.1">
    <property type="nucleotide sequence ID" value="NZ_CP019650.1"/>
</dbReference>
<gene>
    <name evidence="3" type="ORF">Mag101_07625</name>
</gene>
<feature type="region of interest" description="Disordered" evidence="1">
    <location>
        <begin position="1"/>
        <end position="26"/>
    </location>
</feature>
<organism evidence="3 4">
    <name type="scientific">Microbulbifer agarilyticus</name>
    <dbReference type="NCBI Taxonomy" id="260552"/>
    <lineage>
        <taxon>Bacteria</taxon>
        <taxon>Pseudomonadati</taxon>
        <taxon>Pseudomonadota</taxon>
        <taxon>Gammaproteobacteria</taxon>
        <taxon>Cellvibrionales</taxon>
        <taxon>Microbulbiferaceae</taxon>
        <taxon>Microbulbifer</taxon>
    </lineage>
</organism>
<dbReference type="Proteomes" id="UP000188219">
    <property type="component" value="Chromosome"/>
</dbReference>
<dbReference type="OrthoDB" id="283083at2"/>
<name>A0A1Q2M5M2_9GAMM</name>
<protein>
    <recommendedName>
        <fullName evidence="5">DUF4381 domain-containing protein</fullName>
    </recommendedName>
</protein>
<evidence type="ECO:0000313" key="4">
    <source>
        <dbReference type="Proteomes" id="UP000188219"/>
    </source>
</evidence>
<feature type="transmembrane region" description="Helical" evidence="2">
    <location>
        <begin position="57"/>
        <end position="78"/>
    </location>
</feature>
<accession>A0A1Q2M5M2</accession>
<dbReference type="KEGG" id="maga:Mag101_07625"/>
<feature type="compositionally biased region" description="Low complexity" evidence="1">
    <location>
        <begin position="1"/>
        <end position="11"/>
    </location>
</feature>
<feature type="compositionally biased region" description="Pro residues" evidence="1">
    <location>
        <begin position="12"/>
        <end position="26"/>
    </location>
</feature>
<dbReference type="EMBL" id="CP019650">
    <property type="protein sequence ID" value="AQQ67522.1"/>
    <property type="molecule type" value="Genomic_DNA"/>
</dbReference>